<proteinExistence type="predicted"/>
<feature type="region of interest" description="Disordered" evidence="1">
    <location>
        <begin position="177"/>
        <end position="197"/>
    </location>
</feature>
<gene>
    <name evidence="2" type="ORF">A3H16_01745</name>
</gene>
<comment type="caution">
    <text evidence="2">The sequence shown here is derived from an EMBL/GenBank/DDBJ whole genome shotgun (WGS) entry which is preliminary data.</text>
</comment>
<accession>A0A1F6G2M9</accession>
<evidence type="ECO:0000313" key="2">
    <source>
        <dbReference type="EMBL" id="OGG92354.1"/>
    </source>
</evidence>
<organism evidence="2 3">
    <name type="scientific">Candidatus Kaiserbacteria bacterium RIFCSPLOWO2_12_FULL_53_8</name>
    <dbReference type="NCBI Taxonomy" id="1798529"/>
    <lineage>
        <taxon>Bacteria</taxon>
        <taxon>Candidatus Kaiseribacteriota</taxon>
    </lineage>
</organism>
<feature type="compositionally biased region" description="Basic residues" evidence="1">
    <location>
        <begin position="183"/>
        <end position="197"/>
    </location>
</feature>
<evidence type="ECO:0000313" key="3">
    <source>
        <dbReference type="Proteomes" id="UP000178601"/>
    </source>
</evidence>
<sequence length="197" mass="22498">MRILFILLFTLFIPVSFAEDVVEDAGLHPCRNLKGLERSECRSLQELKSAGESVPQLAPDGLSCVPAQTLSAAQREWCTLKESIEKKRHPQEKKISRSAQKAQNLDVKSRGVRGAFAEKAEEKKQMYDTLIQDQLRGRQSNLDRTDVLQSHARIRQEKRGALPETLESIPATNTYRTNSIQRGKLRYIRTRPTRVRK</sequence>
<dbReference type="EMBL" id="MFMQ01000003">
    <property type="protein sequence ID" value="OGG92354.1"/>
    <property type="molecule type" value="Genomic_DNA"/>
</dbReference>
<reference evidence="2 3" key="1">
    <citation type="journal article" date="2016" name="Nat. Commun.">
        <title>Thousands of microbial genomes shed light on interconnected biogeochemical processes in an aquifer system.</title>
        <authorList>
            <person name="Anantharaman K."/>
            <person name="Brown C.T."/>
            <person name="Hug L.A."/>
            <person name="Sharon I."/>
            <person name="Castelle C.J."/>
            <person name="Probst A.J."/>
            <person name="Thomas B.C."/>
            <person name="Singh A."/>
            <person name="Wilkins M.J."/>
            <person name="Karaoz U."/>
            <person name="Brodie E.L."/>
            <person name="Williams K.H."/>
            <person name="Hubbard S.S."/>
            <person name="Banfield J.F."/>
        </authorList>
    </citation>
    <scope>NUCLEOTIDE SEQUENCE [LARGE SCALE GENOMIC DNA]</scope>
</reference>
<dbReference type="Proteomes" id="UP000178601">
    <property type="component" value="Unassembled WGS sequence"/>
</dbReference>
<evidence type="ECO:0000256" key="1">
    <source>
        <dbReference type="SAM" id="MobiDB-lite"/>
    </source>
</evidence>
<protein>
    <submittedName>
        <fullName evidence="2">Uncharacterized protein</fullName>
    </submittedName>
</protein>
<name>A0A1F6G2M9_9BACT</name>
<feature type="region of interest" description="Disordered" evidence="1">
    <location>
        <begin position="88"/>
        <end position="107"/>
    </location>
</feature>
<dbReference type="AlphaFoldDB" id="A0A1F6G2M9"/>